<comment type="caution">
    <text evidence="2">The sequence shown here is derived from an EMBL/GenBank/DDBJ whole genome shotgun (WGS) entry which is preliminary data.</text>
</comment>
<evidence type="ECO:0000313" key="2">
    <source>
        <dbReference type="EMBL" id="OBW90651.1"/>
    </source>
</evidence>
<evidence type="ECO:0000313" key="3">
    <source>
        <dbReference type="Proteomes" id="UP000092649"/>
    </source>
</evidence>
<dbReference type="PATRIC" id="fig|505341.3.peg.2349"/>
<accession>A0A1A7NM92</accession>
<dbReference type="EMBL" id="JTJL01000090">
    <property type="protein sequence ID" value="OBW90651.1"/>
    <property type="molecule type" value="Genomic_DNA"/>
</dbReference>
<feature type="non-terminal residue" evidence="2">
    <location>
        <position position="742"/>
    </location>
</feature>
<sequence length="742" mass="77825">MLKLPPPNNIRLINQSALFPFLNYPLTALTIALLFTFTNSAWAETCPQPDGSQKPFIIDTDCTGEPGKSDINNGNGGTAIEDNNTNLEIIIKANVAGGDGYSWEYFKSDGNGGNGGNGGIAINQRSGTISVTENSTITGGVGGTGDFDGGNDDGDGGIAINQQSGTISVTESTVSGGYGGYGGFGGFDHDGGDGGIAINQQEGRILVTKSTISGGNGGDTEGAYGRGIGGIAIKQQSGEIILTASKVTGGNGGNGYYSQGSGGIAINQQQGGKITLIDSRVTGGDGNYGGDAIRVSSGSTIILAGTSTVVSGFGKMDRGSGGDISNGTAIAFTSGGNTLELQHNIVSPASLKQLKQTSQFILYLYPGRGVNSWFKDQLKDALAAVDKTEDVLSETDYSIIGHYGDRELTAEGAAKIKEMIWEPLLTSVAPEAGIIGNVVMRKAEEESELSSEDIKARAKTNTLVLGGDASLTGLSFDLSLLGEVALQNKWTSYLDDKPLRAFGKLEKRGTSTWQLTGTLDSNIIDKFDVTDGVIELDRNVSMGTTVYVKTGGILTTPAINASELPTSANSETSLSRMARAVVNNPIPMTNNLIVENGGVFRVIANNVNDYSRLRSSGDITLENGSQLQIKAENYQGQLGDELKEVLVADNQFNGEFSGVSSGIEDGNALFDFVADYSEANKMHLKIVMDKRLVEPEQPTTPPEEKPTTPPEEKPTTPPEEQPTTPAQPTIVYQPLLSGTTNR</sequence>
<dbReference type="InterPro" id="IPR006626">
    <property type="entry name" value="PbH1"/>
</dbReference>
<organism evidence="2 3">
    <name type="scientific">Gallibacterium salpingitidis</name>
    <dbReference type="NCBI Taxonomy" id="505341"/>
    <lineage>
        <taxon>Bacteria</taxon>
        <taxon>Pseudomonadati</taxon>
        <taxon>Pseudomonadota</taxon>
        <taxon>Gammaproteobacteria</taxon>
        <taxon>Pasteurellales</taxon>
        <taxon>Pasteurellaceae</taxon>
        <taxon>Gallibacterium</taxon>
    </lineage>
</organism>
<proteinExistence type="predicted"/>
<evidence type="ECO:0008006" key="4">
    <source>
        <dbReference type="Google" id="ProtNLM"/>
    </source>
</evidence>
<dbReference type="Proteomes" id="UP000092649">
    <property type="component" value="Unassembled WGS sequence"/>
</dbReference>
<dbReference type="SMART" id="SM00710">
    <property type="entry name" value="PbH1"/>
    <property type="match status" value="4"/>
</dbReference>
<name>A0A1A7NM92_9PAST</name>
<gene>
    <name evidence="2" type="ORF">QS62_11735</name>
</gene>
<keyword evidence="3" id="KW-1185">Reference proteome</keyword>
<reference evidence="2 3" key="1">
    <citation type="submission" date="2014-11" db="EMBL/GenBank/DDBJ databases">
        <title>Pan-genome of Gallibacterium spp.</title>
        <authorList>
            <person name="Kudirkiene E."/>
            <person name="Bojesen A.M."/>
        </authorList>
    </citation>
    <scope>NUCLEOTIDE SEQUENCE [LARGE SCALE GENOMIC DNA]</scope>
    <source>
        <strain evidence="2 3">F150</strain>
    </source>
</reference>
<dbReference type="AlphaFoldDB" id="A0A1A7NM92"/>
<feature type="region of interest" description="Disordered" evidence="1">
    <location>
        <begin position="691"/>
        <end position="742"/>
    </location>
</feature>
<evidence type="ECO:0000256" key="1">
    <source>
        <dbReference type="SAM" id="MobiDB-lite"/>
    </source>
</evidence>
<protein>
    <recommendedName>
        <fullName evidence="4">Autotransporter domain-containing protein</fullName>
    </recommendedName>
</protein>
<feature type="compositionally biased region" description="Basic and acidic residues" evidence="1">
    <location>
        <begin position="702"/>
        <end position="714"/>
    </location>
</feature>